<reference evidence="3 4" key="1">
    <citation type="submission" date="2019-07" db="EMBL/GenBank/DDBJ databases">
        <title>Complete genome of Crassaminicella thermophila SY095.</title>
        <authorList>
            <person name="Li X."/>
        </authorList>
    </citation>
    <scope>NUCLEOTIDE SEQUENCE [LARGE SCALE GENOMIC DNA]</scope>
    <source>
        <strain evidence="3 4">SY095</strain>
    </source>
</reference>
<feature type="transmembrane region" description="Helical" evidence="1">
    <location>
        <begin position="220"/>
        <end position="240"/>
    </location>
</feature>
<keyword evidence="1" id="KW-0769">Symport</keyword>
<keyword evidence="1" id="KW-0029">Amino-acid transport</keyword>
<dbReference type="PANTHER" id="PTHR36178:SF1">
    <property type="entry name" value="SODIUM_GLUTAMATE SYMPORTER"/>
    <property type="match status" value="1"/>
</dbReference>
<protein>
    <recommendedName>
        <fullName evidence="1 2">Sodium/glutamate symporter</fullName>
    </recommendedName>
</protein>
<accession>A0A5C0SE35</accession>
<comment type="subcellular location">
    <subcellularLocation>
        <location evidence="1">Cell membrane</location>
        <topology evidence="1">Multi-pass membrane protein</topology>
    </subcellularLocation>
</comment>
<keyword evidence="1" id="KW-1003">Cell membrane</keyword>
<organism evidence="3 4">
    <name type="scientific">Crassaminicella thermophila</name>
    <dbReference type="NCBI Taxonomy" id="2599308"/>
    <lineage>
        <taxon>Bacteria</taxon>
        <taxon>Bacillati</taxon>
        <taxon>Bacillota</taxon>
        <taxon>Clostridia</taxon>
        <taxon>Eubacteriales</taxon>
        <taxon>Clostridiaceae</taxon>
        <taxon>Crassaminicella</taxon>
    </lineage>
</organism>
<feature type="transmembrane region" description="Helical" evidence="1">
    <location>
        <begin position="370"/>
        <end position="398"/>
    </location>
</feature>
<dbReference type="InterPro" id="IPR004445">
    <property type="entry name" value="GltS"/>
</dbReference>
<dbReference type="Pfam" id="PF03616">
    <property type="entry name" value="Glt_symporter"/>
    <property type="match status" value="1"/>
</dbReference>
<feature type="transmembrane region" description="Helical" evidence="1">
    <location>
        <begin position="154"/>
        <end position="176"/>
    </location>
</feature>
<keyword evidence="1" id="KW-0812">Transmembrane</keyword>
<sequence>MVLQLDMIQSVALAVVVLLLGQFIRKKASFLERFCIPAPVIGGLIFAILALILKQTGIIEFQMDTTLQKVLMTAFFTTVGFTASLKLLKKGGVQVFLFLIIAVVLVSLQNIVGVSLAKVFHLNSLLGLSTGSVPMTGGHGTSGAFAPLFEKAGAVGATTVAMASATFGLITGSMLGGPIAKRLIEKHNLLDKNMKKSEATQEAAVTTEATKELIPGNFSLAAFQIIIAMGLGTIISTLLQKTGMTFPPYIGAMFAAAIMRNISDITNAYKTPSVEIDLLGNISLSLFLSMALMGLKLWQLADLAVPMIVMLIAQTVLMAAFAYFVTFNVMGRDYQAAVLAGGHCGFGMGATPNAIANMEAISSNFGPAPAAFFIIPLVGSLFIDFFNAGIITAFMNIFH</sequence>
<feature type="transmembrane region" description="Helical" evidence="1">
    <location>
        <begin position="95"/>
        <end position="117"/>
    </location>
</feature>
<keyword evidence="1" id="KW-0472">Membrane</keyword>
<keyword evidence="1" id="KW-0406">Ion transport</keyword>
<dbReference type="RefSeq" id="WP_148809555.1">
    <property type="nucleotide sequence ID" value="NZ_CP042243.1"/>
</dbReference>
<feature type="transmembrane region" description="Helical" evidence="1">
    <location>
        <begin position="278"/>
        <end position="298"/>
    </location>
</feature>
<proteinExistence type="inferred from homology"/>
<evidence type="ECO:0000313" key="4">
    <source>
        <dbReference type="Proteomes" id="UP000324646"/>
    </source>
</evidence>
<keyword evidence="4" id="KW-1185">Reference proteome</keyword>
<comment type="function">
    <text evidence="1">Catalyzes the sodium-dependent transport of glutamate.</text>
</comment>
<dbReference type="GO" id="GO:0005886">
    <property type="term" value="C:plasma membrane"/>
    <property type="evidence" value="ECO:0007669"/>
    <property type="project" value="UniProtKB-SubCell"/>
</dbReference>
<evidence type="ECO:0000256" key="2">
    <source>
        <dbReference type="NCBIfam" id="TIGR00210"/>
    </source>
</evidence>
<dbReference type="PANTHER" id="PTHR36178">
    <property type="entry name" value="SLR0625 PROTEIN"/>
    <property type="match status" value="1"/>
</dbReference>
<dbReference type="NCBIfam" id="TIGR00210">
    <property type="entry name" value="gltS"/>
    <property type="match status" value="1"/>
</dbReference>
<feature type="transmembrane region" description="Helical" evidence="1">
    <location>
        <begin position="70"/>
        <end position="88"/>
    </location>
</feature>
<dbReference type="EMBL" id="CP042243">
    <property type="protein sequence ID" value="QEK12400.1"/>
    <property type="molecule type" value="Genomic_DNA"/>
</dbReference>
<evidence type="ECO:0000256" key="1">
    <source>
        <dbReference type="HAMAP-Rule" id="MF_02062"/>
    </source>
</evidence>
<evidence type="ECO:0000313" key="3">
    <source>
        <dbReference type="EMBL" id="QEK12400.1"/>
    </source>
</evidence>
<gene>
    <name evidence="3" type="primary">gltS</name>
    <name evidence="3" type="ORF">FQB35_08425</name>
</gene>
<feature type="transmembrane region" description="Helical" evidence="1">
    <location>
        <begin position="36"/>
        <end position="58"/>
    </location>
</feature>
<feature type="transmembrane region" description="Helical" evidence="1">
    <location>
        <begin position="337"/>
        <end position="358"/>
    </location>
</feature>
<keyword evidence="1" id="KW-1133">Transmembrane helix</keyword>
<dbReference type="GO" id="GO:0015501">
    <property type="term" value="F:glutamate:sodium symporter activity"/>
    <property type="evidence" value="ECO:0007669"/>
    <property type="project" value="UniProtKB-UniRule"/>
</dbReference>
<keyword evidence="1" id="KW-0739">Sodium transport</keyword>
<dbReference type="OrthoDB" id="4921038at2"/>
<dbReference type="GO" id="GO:0015813">
    <property type="term" value="P:L-glutamate transmembrane transport"/>
    <property type="evidence" value="ECO:0007669"/>
    <property type="project" value="UniProtKB-UniRule"/>
</dbReference>
<keyword evidence="1" id="KW-0915">Sodium</keyword>
<feature type="transmembrane region" description="Helical" evidence="1">
    <location>
        <begin position="246"/>
        <end position="266"/>
    </location>
</feature>
<dbReference type="Proteomes" id="UP000324646">
    <property type="component" value="Chromosome"/>
</dbReference>
<feature type="transmembrane region" description="Helical" evidence="1">
    <location>
        <begin position="6"/>
        <end position="24"/>
    </location>
</feature>
<comment type="similarity">
    <text evidence="1">Belongs to the glutamate:Na(+) symporter (ESS) (TC 2.A.27) family.</text>
</comment>
<dbReference type="AlphaFoldDB" id="A0A5C0SE35"/>
<keyword evidence="1" id="KW-0813">Transport</keyword>
<feature type="transmembrane region" description="Helical" evidence="1">
    <location>
        <begin position="304"/>
        <end position="325"/>
    </location>
</feature>
<dbReference type="HAMAP" id="MF_02062">
    <property type="entry name" value="GltS"/>
    <property type="match status" value="1"/>
</dbReference>
<name>A0A5C0SE35_CRATE</name>
<dbReference type="KEGG" id="crs:FQB35_08425"/>